<dbReference type="InterPro" id="IPR004875">
    <property type="entry name" value="DDE_SF_endonuclease_dom"/>
</dbReference>
<dbReference type="SUPFAM" id="SSF46689">
    <property type="entry name" value="Homeodomain-like"/>
    <property type="match status" value="1"/>
</dbReference>
<dbReference type="Pfam" id="PF05225">
    <property type="entry name" value="HTH_psq"/>
    <property type="match status" value="1"/>
</dbReference>
<evidence type="ECO:0000256" key="1">
    <source>
        <dbReference type="SAM" id="MobiDB-lite"/>
    </source>
</evidence>
<evidence type="ECO:0000313" key="5">
    <source>
        <dbReference type="Proteomes" id="UP001164746"/>
    </source>
</evidence>
<dbReference type="Proteomes" id="UP001164746">
    <property type="component" value="Chromosome 9"/>
</dbReference>
<feature type="domain" description="HTH psq-type" evidence="3">
    <location>
        <begin position="570"/>
        <end position="604"/>
    </location>
</feature>
<evidence type="ECO:0000259" key="3">
    <source>
        <dbReference type="Pfam" id="PF05225"/>
    </source>
</evidence>
<dbReference type="InterPro" id="IPR007889">
    <property type="entry name" value="HTH_Psq"/>
</dbReference>
<dbReference type="Gene3D" id="1.10.10.60">
    <property type="entry name" value="Homeodomain-like"/>
    <property type="match status" value="1"/>
</dbReference>
<evidence type="ECO:0000259" key="2">
    <source>
        <dbReference type="Pfam" id="PF03184"/>
    </source>
</evidence>
<feature type="domain" description="DDE-1" evidence="2">
    <location>
        <begin position="748"/>
        <end position="869"/>
    </location>
</feature>
<protein>
    <recommendedName>
        <fullName evidence="6">DDE-1 domain-containing protein</fullName>
    </recommendedName>
</protein>
<accession>A0ABY7F2D9</accession>
<feature type="region of interest" description="Disordered" evidence="1">
    <location>
        <begin position="1"/>
        <end position="20"/>
    </location>
</feature>
<sequence>MKTGLEESSGRPGNFSQIAPISDSIAARESKTEIVKSRSSGRCSYGLSKRSQVTKHYITREWETEIVRSVFLWAVEKELSNLTLHNSGVGNRDRPAGVPMGYRNGVRLTKHYINREWETEIVRPVFLWAIEKESDRCSYGLLKRSQVTKQYITRELETEIVRPVFLWAIEKESGNLTLNNSGVKNRDRPAGVLIGSRKGGNETKHYITREWKTEIVRPVSYRLLKRSSGRCSYGLSKRSQVNKHYITREWKTEIVRSVFLWAVEKELSNLTLHNSGVGNRDRPAGVPMGYRNGVRLTKHYINREWETEIVRPVFLWAIEKESGSAKQRSSGRCSYGLLNRSQVTKQYITREWETEIVRPVFLWANEKESELGSVRQRSSGLCSYRQSKRRQVTKHYIPREWKTEIVRPVSYRLLKRSSGRCSYGLSKRSQVTKHYITREWKTEIVRSVFLWAVEKELSNLTLHNSGVGNRDRPAGVPMGYRNGVRLTKHYINREWETEIVRPVFLWVIEKESEIVKSVFLWAVEKEPSNLTLHNSGVGNRDRPAGVPMGYRNGVNKLGIDNMPKQYSDNDLKHAIASVRRGHLSMSIAAKEFRIPRTTLHDHVNNPDLRTKTGSPKQLSEEDTQAFVNFSMYCAAQHLPLSRERARCFILDIVKRSEKPCLFNMEHGPSDEWFRKLEAEHHAIRFRTARNEDRSRTTMSNKKVMDEFFLFWIFNCDETGWCGKEESKVKVIAPRTGPVKQIRVLTADHVTALLCVSADGKTTSPCIIYKESFPHRTYREGVPGSWLFAVSDTGYVNTEIFCQWFLRGFIPNCGKERPVVLLMDNHDSHISLPLIHAARANDIVLVGLPSHTTHLLQPLDVHINGPLKQKICNNLGFLRPGAAISKAKLPVIISHALDQTSPSSIKDAFRLSGIFPVDRKQIPDAELVPPTIDVSTTRYRTDPCHACGSFIGDNPLVKRGLVPRHLWDILVPPPMPAAPIKKPSAKIVATGRVISSDDILESLK</sequence>
<dbReference type="PANTHER" id="PTHR19303:SF74">
    <property type="entry name" value="POGO TRANSPOSABLE ELEMENT WITH KRAB DOMAIN"/>
    <property type="match status" value="1"/>
</dbReference>
<dbReference type="InterPro" id="IPR036397">
    <property type="entry name" value="RNaseH_sf"/>
</dbReference>
<feature type="non-terminal residue" evidence="4">
    <location>
        <position position="1"/>
    </location>
</feature>
<evidence type="ECO:0000313" key="4">
    <source>
        <dbReference type="EMBL" id="WAR15237.1"/>
    </source>
</evidence>
<proteinExistence type="predicted"/>
<reference evidence="4" key="1">
    <citation type="submission" date="2022-11" db="EMBL/GenBank/DDBJ databases">
        <title>Centuries of genome instability and evolution in soft-shell clam transmissible cancer (bioRxiv).</title>
        <authorList>
            <person name="Hart S.F.M."/>
            <person name="Yonemitsu M.A."/>
            <person name="Giersch R.M."/>
            <person name="Beal B.F."/>
            <person name="Arriagada G."/>
            <person name="Davis B.W."/>
            <person name="Ostrander E.A."/>
            <person name="Goff S.P."/>
            <person name="Metzger M.J."/>
        </authorList>
    </citation>
    <scope>NUCLEOTIDE SEQUENCE</scope>
    <source>
        <strain evidence="4">MELC-2E11</strain>
        <tissue evidence="4">Siphon/mantle</tissue>
    </source>
</reference>
<dbReference type="PANTHER" id="PTHR19303">
    <property type="entry name" value="TRANSPOSON"/>
    <property type="match status" value="1"/>
</dbReference>
<dbReference type="Pfam" id="PF03184">
    <property type="entry name" value="DDE_1"/>
    <property type="match status" value="1"/>
</dbReference>
<organism evidence="4 5">
    <name type="scientific">Mya arenaria</name>
    <name type="common">Soft-shell clam</name>
    <dbReference type="NCBI Taxonomy" id="6604"/>
    <lineage>
        <taxon>Eukaryota</taxon>
        <taxon>Metazoa</taxon>
        <taxon>Spiralia</taxon>
        <taxon>Lophotrochozoa</taxon>
        <taxon>Mollusca</taxon>
        <taxon>Bivalvia</taxon>
        <taxon>Autobranchia</taxon>
        <taxon>Heteroconchia</taxon>
        <taxon>Euheterodonta</taxon>
        <taxon>Imparidentia</taxon>
        <taxon>Neoheterodontei</taxon>
        <taxon>Myida</taxon>
        <taxon>Myoidea</taxon>
        <taxon>Myidae</taxon>
        <taxon>Mya</taxon>
    </lineage>
</organism>
<dbReference type="EMBL" id="CP111020">
    <property type="protein sequence ID" value="WAR15237.1"/>
    <property type="molecule type" value="Genomic_DNA"/>
</dbReference>
<evidence type="ECO:0008006" key="6">
    <source>
        <dbReference type="Google" id="ProtNLM"/>
    </source>
</evidence>
<dbReference type="InterPro" id="IPR050863">
    <property type="entry name" value="CenT-Element_Derived"/>
</dbReference>
<dbReference type="Gene3D" id="3.30.420.10">
    <property type="entry name" value="Ribonuclease H-like superfamily/Ribonuclease H"/>
    <property type="match status" value="1"/>
</dbReference>
<dbReference type="InterPro" id="IPR009057">
    <property type="entry name" value="Homeodomain-like_sf"/>
</dbReference>
<keyword evidence="5" id="KW-1185">Reference proteome</keyword>
<name>A0ABY7F2D9_MYAAR</name>
<gene>
    <name evidence="4" type="ORF">MAR_005342</name>
</gene>